<evidence type="ECO:0000313" key="2">
    <source>
        <dbReference type="Proteomes" id="UP000294194"/>
    </source>
</evidence>
<evidence type="ECO:0000313" key="1">
    <source>
        <dbReference type="EMBL" id="TBN55545.1"/>
    </source>
</evidence>
<keyword evidence="2" id="KW-1185">Reference proteome</keyword>
<protein>
    <submittedName>
        <fullName evidence="1">Uncharacterized protein</fullName>
    </submittedName>
</protein>
<organism evidence="1 2">
    <name type="scientific">Glaciihabitans arcticus</name>
    <dbReference type="NCBI Taxonomy" id="2668039"/>
    <lineage>
        <taxon>Bacteria</taxon>
        <taxon>Bacillati</taxon>
        <taxon>Actinomycetota</taxon>
        <taxon>Actinomycetes</taxon>
        <taxon>Micrococcales</taxon>
        <taxon>Microbacteriaceae</taxon>
        <taxon>Glaciihabitans</taxon>
    </lineage>
</organism>
<sequence length="156" mass="17291">MPDGPNDTSVPPMIRQGQLVEQIAGEILASVEQPFSVLSYNATYFVGYGESEIQLTHPDGSEERLFPPRTVSRWARELRGVMYTTTAGTWFSMTLAIAKSGAASARFNFTEQPPVDGNIDPLVYVDDLEKYPRPDSAIPSWLRAHLDRSDDSAPSR</sequence>
<dbReference type="RefSeq" id="WP_130983116.1">
    <property type="nucleotide sequence ID" value="NZ_SISG01000002.1"/>
</dbReference>
<dbReference type="SUPFAM" id="SSF160424">
    <property type="entry name" value="BH3703-like"/>
    <property type="match status" value="1"/>
</dbReference>
<dbReference type="InterPro" id="IPR036170">
    <property type="entry name" value="YezG-like_sf"/>
</dbReference>
<comment type="caution">
    <text evidence="1">The sequence shown here is derived from an EMBL/GenBank/DDBJ whole genome shotgun (WGS) entry which is preliminary data.</text>
</comment>
<dbReference type="EMBL" id="SISG01000002">
    <property type="protein sequence ID" value="TBN55545.1"/>
    <property type="molecule type" value="Genomic_DNA"/>
</dbReference>
<name>A0A4Q9GQL2_9MICO</name>
<proteinExistence type="predicted"/>
<gene>
    <name evidence="1" type="ORF">EYE40_15210</name>
</gene>
<reference evidence="2" key="1">
    <citation type="submission" date="2019-02" db="EMBL/GenBank/DDBJ databases">
        <title>Glaciihabitans arcticus sp. nov., a psychrotolerant bacterium isolated from polar soil.</title>
        <authorList>
            <person name="Dahal R.H."/>
        </authorList>
    </citation>
    <scope>NUCLEOTIDE SEQUENCE [LARGE SCALE GENOMIC DNA]</scope>
    <source>
        <strain evidence="2">RP-3-7</strain>
    </source>
</reference>
<dbReference type="Proteomes" id="UP000294194">
    <property type="component" value="Unassembled WGS sequence"/>
</dbReference>
<dbReference type="AlphaFoldDB" id="A0A4Q9GQL2"/>
<accession>A0A4Q9GQL2</accession>